<feature type="non-terminal residue" evidence="2">
    <location>
        <position position="163"/>
    </location>
</feature>
<evidence type="ECO:0000313" key="3">
    <source>
        <dbReference type="Proteomes" id="UP000583929"/>
    </source>
</evidence>
<protein>
    <submittedName>
        <fullName evidence="2">Uncharacterized protein</fullName>
    </submittedName>
</protein>
<feature type="compositionally biased region" description="Basic and acidic residues" evidence="1">
    <location>
        <begin position="75"/>
        <end position="108"/>
    </location>
</feature>
<reference evidence="2 3" key="1">
    <citation type="journal article" date="2020" name="bioRxiv">
        <title>Sequence and annotation of 42 cannabis genomes reveals extensive copy number variation in cannabinoid synthesis and pathogen resistance genes.</title>
        <authorList>
            <person name="Mckernan K.J."/>
            <person name="Helbert Y."/>
            <person name="Kane L.T."/>
            <person name="Ebling H."/>
            <person name="Zhang L."/>
            <person name="Liu B."/>
            <person name="Eaton Z."/>
            <person name="Mclaughlin S."/>
            <person name="Kingan S."/>
            <person name="Baybayan P."/>
            <person name="Concepcion G."/>
            <person name="Jordan M."/>
            <person name="Riva A."/>
            <person name="Barbazuk W."/>
            <person name="Harkins T."/>
        </authorList>
    </citation>
    <scope>NUCLEOTIDE SEQUENCE [LARGE SCALE GENOMIC DNA]</scope>
    <source>
        <strain evidence="3">cv. Jamaican Lion 4</strain>
        <tissue evidence="2">Leaf</tissue>
    </source>
</reference>
<sequence>MGFEKALSVSHKKCLGALGEEKKKGDFPVLSHPSPIKSNVPSLRDQEQRSGSRGKNVQPTQGRSQELFQEPRQTSSRDHLACDRRADGVEPRRDASRDLQRQEEAHTNDKKGCFSWLSYTISSSKKGKARTCEKTKLLMGPNLGSIDEKDNTLSFVTTMLAKD</sequence>
<comment type="caution">
    <text evidence="2">The sequence shown here is derived from an EMBL/GenBank/DDBJ whole genome shotgun (WGS) entry which is preliminary data.</text>
</comment>
<dbReference type="EMBL" id="JAATIQ010000002">
    <property type="protein sequence ID" value="KAF4404404.1"/>
    <property type="molecule type" value="Genomic_DNA"/>
</dbReference>
<dbReference type="Proteomes" id="UP000583929">
    <property type="component" value="Unassembled WGS sequence"/>
</dbReference>
<proteinExistence type="predicted"/>
<feature type="compositionally biased region" description="Polar residues" evidence="1">
    <location>
        <begin position="51"/>
        <end position="74"/>
    </location>
</feature>
<name>A0A7J6I9X9_CANSA</name>
<evidence type="ECO:0000313" key="2">
    <source>
        <dbReference type="EMBL" id="KAF4404404.1"/>
    </source>
</evidence>
<accession>A0A7J6I9X9</accession>
<organism evidence="2 3">
    <name type="scientific">Cannabis sativa</name>
    <name type="common">Hemp</name>
    <name type="synonym">Marijuana</name>
    <dbReference type="NCBI Taxonomy" id="3483"/>
    <lineage>
        <taxon>Eukaryota</taxon>
        <taxon>Viridiplantae</taxon>
        <taxon>Streptophyta</taxon>
        <taxon>Embryophyta</taxon>
        <taxon>Tracheophyta</taxon>
        <taxon>Spermatophyta</taxon>
        <taxon>Magnoliopsida</taxon>
        <taxon>eudicotyledons</taxon>
        <taxon>Gunneridae</taxon>
        <taxon>Pentapetalae</taxon>
        <taxon>rosids</taxon>
        <taxon>fabids</taxon>
        <taxon>Rosales</taxon>
        <taxon>Cannabaceae</taxon>
        <taxon>Cannabis</taxon>
    </lineage>
</organism>
<keyword evidence="3" id="KW-1185">Reference proteome</keyword>
<gene>
    <name evidence="2" type="ORF">G4B88_014860</name>
</gene>
<evidence type="ECO:0000256" key="1">
    <source>
        <dbReference type="SAM" id="MobiDB-lite"/>
    </source>
</evidence>
<dbReference type="AlphaFoldDB" id="A0A7J6I9X9"/>
<feature type="region of interest" description="Disordered" evidence="1">
    <location>
        <begin position="18"/>
        <end position="108"/>
    </location>
</feature>